<proteinExistence type="predicted"/>
<reference evidence="1" key="1">
    <citation type="submission" date="2017-07" db="EMBL/GenBank/DDBJ databases">
        <title>Taro Niue Genome Assembly and Annotation.</title>
        <authorList>
            <person name="Atibalentja N."/>
            <person name="Keating K."/>
            <person name="Fields C.J."/>
        </authorList>
    </citation>
    <scope>NUCLEOTIDE SEQUENCE</scope>
    <source>
        <strain evidence="1">Niue_2</strain>
        <tissue evidence="1">Leaf</tissue>
    </source>
</reference>
<dbReference type="AlphaFoldDB" id="A0A843W0U6"/>
<name>A0A843W0U6_COLES</name>
<protein>
    <submittedName>
        <fullName evidence="1">Uncharacterized protein</fullName>
    </submittedName>
</protein>
<sequence>MPLAGDQGNESKSSRKLNLAYRSESVEVFKEVDFHSRVQHLTATVDFSNRLQQWESAVDFSIRLQYRLLNPRTGDLRESK</sequence>
<comment type="caution">
    <text evidence="1">The sequence shown here is derived from an EMBL/GenBank/DDBJ whole genome shotgun (WGS) entry which is preliminary data.</text>
</comment>
<gene>
    <name evidence="1" type="ORF">Taro_030652</name>
</gene>
<organism evidence="1 2">
    <name type="scientific">Colocasia esculenta</name>
    <name type="common">Wild taro</name>
    <name type="synonym">Arum esculentum</name>
    <dbReference type="NCBI Taxonomy" id="4460"/>
    <lineage>
        <taxon>Eukaryota</taxon>
        <taxon>Viridiplantae</taxon>
        <taxon>Streptophyta</taxon>
        <taxon>Embryophyta</taxon>
        <taxon>Tracheophyta</taxon>
        <taxon>Spermatophyta</taxon>
        <taxon>Magnoliopsida</taxon>
        <taxon>Liliopsida</taxon>
        <taxon>Araceae</taxon>
        <taxon>Aroideae</taxon>
        <taxon>Colocasieae</taxon>
        <taxon>Colocasia</taxon>
    </lineage>
</organism>
<evidence type="ECO:0000313" key="1">
    <source>
        <dbReference type="EMBL" id="MQL97953.1"/>
    </source>
</evidence>
<dbReference type="EMBL" id="NMUH01002122">
    <property type="protein sequence ID" value="MQL97953.1"/>
    <property type="molecule type" value="Genomic_DNA"/>
</dbReference>
<accession>A0A843W0U6</accession>
<dbReference type="Proteomes" id="UP000652761">
    <property type="component" value="Unassembled WGS sequence"/>
</dbReference>
<keyword evidence="2" id="KW-1185">Reference proteome</keyword>
<evidence type="ECO:0000313" key="2">
    <source>
        <dbReference type="Proteomes" id="UP000652761"/>
    </source>
</evidence>